<accession>A0A542ZQ58</accession>
<dbReference type="CDD" id="cd06170">
    <property type="entry name" value="LuxR_C_like"/>
    <property type="match status" value="1"/>
</dbReference>
<evidence type="ECO:0000256" key="1">
    <source>
        <dbReference type="ARBA" id="ARBA00023125"/>
    </source>
</evidence>
<keyword evidence="1" id="KW-0238">DNA-binding</keyword>
<feature type="modified residue" description="4-aspartylphosphate" evidence="2">
    <location>
        <position position="54"/>
    </location>
</feature>
<protein>
    <submittedName>
        <fullName evidence="5">LuxR family two component transcriptional regulator</fullName>
    </submittedName>
</protein>
<evidence type="ECO:0000256" key="2">
    <source>
        <dbReference type="PROSITE-ProRule" id="PRU00169"/>
    </source>
</evidence>
<organism evidence="5 6">
    <name type="scientific">Propioniferax innocua</name>
    <dbReference type="NCBI Taxonomy" id="1753"/>
    <lineage>
        <taxon>Bacteria</taxon>
        <taxon>Bacillati</taxon>
        <taxon>Actinomycetota</taxon>
        <taxon>Actinomycetes</taxon>
        <taxon>Propionibacteriales</taxon>
        <taxon>Propionibacteriaceae</taxon>
        <taxon>Propioniferax</taxon>
    </lineage>
</organism>
<dbReference type="InterPro" id="IPR016032">
    <property type="entry name" value="Sig_transdc_resp-reg_C-effctor"/>
</dbReference>
<name>A0A542ZQ58_9ACTN</name>
<dbReference type="Pfam" id="PF00072">
    <property type="entry name" value="Response_reg"/>
    <property type="match status" value="1"/>
</dbReference>
<evidence type="ECO:0000259" key="4">
    <source>
        <dbReference type="PROSITE" id="PS50110"/>
    </source>
</evidence>
<evidence type="ECO:0000313" key="5">
    <source>
        <dbReference type="EMBL" id="TQL62379.1"/>
    </source>
</evidence>
<dbReference type="OrthoDB" id="9808843at2"/>
<feature type="domain" description="Response regulatory" evidence="4">
    <location>
        <begin position="3"/>
        <end position="119"/>
    </location>
</feature>
<dbReference type="InterPro" id="IPR000792">
    <property type="entry name" value="Tscrpt_reg_LuxR_C"/>
</dbReference>
<evidence type="ECO:0000313" key="6">
    <source>
        <dbReference type="Proteomes" id="UP000316196"/>
    </source>
</evidence>
<dbReference type="GO" id="GO:0003677">
    <property type="term" value="F:DNA binding"/>
    <property type="evidence" value="ECO:0007669"/>
    <property type="project" value="UniProtKB-KW"/>
</dbReference>
<dbReference type="GO" id="GO:0006355">
    <property type="term" value="P:regulation of DNA-templated transcription"/>
    <property type="evidence" value="ECO:0007669"/>
    <property type="project" value="InterPro"/>
</dbReference>
<dbReference type="Pfam" id="PF00196">
    <property type="entry name" value="GerE"/>
    <property type="match status" value="1"/>
</dbReference>
<proteinExistence type="predicted"/>
<dbReference type="InterPro" id="IPR039420">
    <property type="entry name" value="WalR-like"/>
</dbReference>
<dbReference type="PROSITE" id="PS50110">
    <property type="entry name" value="RESPONSE_REGULATORY"/>
    <property type="match status" value="1"/>
</dbReference>
<dbReference type="SMART" id="SM00421">
    <property type="entry name" value="HTH_LUXR"/>
    <property type="match status" value="1"/>
</dbReference>
<sequence>MIRILLADDQALFRTALTSLLTLEPDFSVAAAVGRGDEVLPAAREHRPDIALLDIEMPGGTGLDVCEPLRTELPEVRVIILTTFERPGYLRRAVDAGASGFVAKDAEPDALAEAIRKVAQGLHVIDSELANESLFTGRSPLTPRERDVLEASLDGRPIRAIAADLHLSPGTVRNHLSAAITKTGTPNRAAAARVAVQNGWL</sequence>
<gene>
    <name evidence="5" type="ORF">FB460_0153</name>
</gene>
<dbReference type="Gene3D" id="3.40.50.2300">
    <property type="match status" value="1"/>
</dbReference>
<dbReference type="AlphaFoldDB" id="A0A542ZQ58"/>
<keyword evidence="2" id="KW-0597">Phosphoprotein</keyword>
<dbReference type="GO" id="GO:0000160">
    <property type="term" value="P:phosphorelay signal transduction system"/>
    <property type="evidence" value="ECO:0007669"/>
    <property type="project" value="InterPro"/>
</dbReference>
<dbReference type="InterPro" id="IPR011006">
    <property type="entry name" value="CheY-like_superfamily"/>
</dbReference>
<reference evidence="5 6" key="1">
    <citation type="submission" date="2019-06" db="EMBL/GenBank/DDBJ databases">
        <title>Sequencing the genomes of 1000 actinobacteria strains.</title>
        <authorList>
            <person name="Klenk H.-P."/>
        </authorList>
    </citation>
    <scope>NUCLEOTIDE SEQUENCE [LARGE SCALE GENOMIC DNA]</scope>
    <source>
        <strain evidence="5 6">DSM 8251</strain>
    </source>
</reference>
<dbReference type="EMBL" id="VFOR01000001">
    <property type="protein sequence ID" value="TQL62379.1"/>
    <property type="molecule type" value="Genomic_DNA"/>
</dbReference>
<dbReference type="SUPFAM" id="SSF52172">
    <property type="entry name" value="CheY-like"/>
    <property type="match status" value="1"/>
</dbReference>
<keyword evidence="6" id="KW-1185">Reference proteome</keyword>
<dbReference type="InterPro" id="IPR001789">
    <property type="entry name" value="Sig_transdc_resp-reg_receiver"/>
</dbReference>
<dbReference type="PANTHER" id="PTHR43214:SF42">
    <property type="entry name" value="TRANSCRIPTIONAL REGULATORY PROTEIN DESR"/>
    <property type="match status" value="1"/>
</dbReference>
<dbReference type="Proteomes" id="UP000316196">
    <property type="component" value="Unassembled WGS sequence"/>
</dbReference>
<dbReference type="RefSeq" id="WP_142092239.1">
    <property type="nucleotide sequence ID" value="NZ_BAAAMD010000003.1"/>
</dbReference>
<feature type="domain" description="HTH luxR-type" evidence="3">
    <location>
        <begin position="134"/>
        <end position="199"/>
    </location>
</feature>
<comment type="caution">
    <text evidence="5">The sequence shown here is derived from an EMBL/GenBank/DDBJ whole genome shotgun (WGS) entry which is preliminary data.</text>
</comment>
<dbReference type="PANTHER" id="PTHR43214">
    <property type="entry name" value="TWO-COMPONENT RESPONSE REGULATOR"/>
    <property type="match status" value="1"/>
</dbReference>
<dbReference type="SUPFAM" id="SSF46894">
    <property type="entry name" value="C-terminal effector domain of the bipartite response regulators"/>
    <property type="match status" value="1"/>
</dbReference>
<dbReference type="PRINTS" id="PR00038">
    <property type="entry name" value="HTHLUXR"/>
</dbReference>
<evidence type="ECO:0000259" key="3">
    <source>
        <dbReference type="PROSITE" id="PS50043"/>
    </source>
</evidence>
<dbReference type="PROSITE" id="PS50043">
    <property type="entry name" value="HTH_LUXR_2"/>
    <property type="match status" value="1"/>
</dbReference>
<dbReference type="SMART" id="SM00448">
    <property type="entry name" value="REC"/>
    <property type="match status" value="1"/>
</dbReference>